<reference evidence="2" key="1">
    <citation type="submission" date="2017-09" db="EMBL/GenBank/DDBJ databases">
        <title>Depth-based differentiation of microbial function through sediment-hosted aquifers and enrichment of novel symbionts in the deep terrestrial subsurface.</title>
        <authorList>
            <person name="Probst A.J."/>
            <person name="Ladd B."/>
            <person name="Jarett J.K."/>
            <person name="Geller-Mcgrath D.E."/>
            <person name="Sieber C.M.K."/>
            <person name="Emerson J.B."/>
            <person name="Anantharaman K."/>
            <person name="Thomas B.C."/>
            <person name="Malmstrom R."/>
            <person name="Stieglmeier M."/>
            <person name="Klingl A."/>
            <person name="Woyke T."/>
            <person name="Ryan C.M."/>
            <person name="Banfield J.F."/>
        </authorList>
    </citation>
    <scope>NUCLEOTIDE SEQUENCE [LARGE SCALE GENOMIC DNA]</scope>
</reference>
<gene>
    <name evidence="1" type="ORF">COY20_01920</name>
</gene>
<evidence type="ECO:0000313" key="1">
    <source>
        <dbReference type="EMBL" id="PIZ59465.1"/>
    </source>
</evidence>
<evidence type="ECO:0008006" key="3">
    <source>
        <dbReference type="Google" id="ProtNLM"/>
    </source>
</evidence>
<evidence type="ECO:0000313" key="2">
    <source>
        <dbReference type="Proteomes" id="UP000229336"/>
    </source>
</evidence>
<comment type="caution">
    <text evidence="1">The sequence shown here is derived from an EMBL/GenBank/DDBJ whole genome shotgun (WGS) entry which is preliminary data.</text>
</comment>
<sequence>MHPNKVVIFISNPFGFGPTGKTVALIEELHKSWPGKIVYAASPMCQETLPGHIKEKVLIENIDERNEASLRRVFNKYKNPLIVCTLNRLAIKTAKLMGLRAFFIDSLAWMWKEIPEEYLMADTYYCFNLFDIKERLPKRNNIKVIAPIFGILPEYKTVKEAFVLFHVGGFINPFQDKMLFAYLNLLTDSFKNFEPTKEVVVTGGNDAVSYMESKVKNSNFRFYTLERDEFLKQLNNTSHFITTSGLTATLEAFALRTPTSFIPPTNLSQWNILKLLTRKSCADSKIEWADILSHETDFEGLSEKEAIPKFHQMAEEGYNNVKNHDKFIYNLNNLITSIPSRNKQTEFIESTGTNGSKVIVQDLITNLV</sequence>
<dbReference type="AlphaFoldDB" id="A0A2M7TTC1"/>
<accession>A0A2M7TTC1</accession>
<dbReference type="EMBL" id="PFNX01000042">
    <property type="protein sequence ID" value="PIZ59465.1"/>
    <property type="molecule type" value="Genomic_DNA"/>
</dbReference>
<protein>
    <recommendedName>
        <fullName evidence="3">Glycosyl transferase family 28 C-terminal domain-containing protein</fullName>
    </recommendedName>
</protein>
<name>A0A2M7TTC1_9BACT</name>
<organism evidence="1 2">
    <name type="scientific">Candidatus Shapirobacteria bacterium CG_4_10_14_0_2_um_filter_40_12</name>
    <dbReference type="NCBI Taxonomy" id="1974871"/>
    <lineage>
        <taxon>Bacteria</taxon>
        <taxon>Candidatus Shapironibacteriota</taxon>
    </lineage>
</organism>
<proteinExistence type="predicted"/>
<dbReference type="Proteomes" id="UP000229336">
    <property type="component" value="Unassembled WGS sequence"/>
</dbReference>